<keyword evidence="9" id="KW-0289">Folate biosynthesis</keyword>
<keyword evidence="7 14" id="KW-0418">Kinase</keyword>
<dbReference type="STRING" id="49186.SAMN05421647_11529"/>
<evidence type="ECO:0000256" key="2">
    <source>
        <dbReference type="ARBA" id="ARBA00005810"/>
    </source>
</evidence>
<evidence type="ECO:0000313" key="14">
    <source>
        <dbReference type="EMBL" id="SIR04257.1"/>
    </source>
</evidence>
<evidence type="ECO:0000256" key="11">
    <source>
        <dbReference type="ARBA" id="ARBA00029766"/>
    </source>
</evidence>
<comment type="pathway">
    <text evidence="1">Cofactor biosynthesis; tetrahydrofolate biosynthesis; 2-amino-4-hydroxy-6-hydroxymethyl-7,8-dihydropteridine diphosphate from 7,8-dihydroneopterin triphosphate: step 4/4.</text>
</comment>
<dbReference type="eggNOG" id="COG0801">
    <property type="taxonomic scope" value="Bacteria"/>
</dbReference>
<dbReference type="GO" id="GO:0005524">
    <property type="term" value="F:ATP binding"/>
    <property type="evidence" value="ECO:0007669"/>
    <property type="project" value="UniProtKB-KW"/>
</dbReference>
<gene>
    <name evidence="14" type="ORF">SAMN05421647_11529</name>
</gene>
<organism evidence="14 15">
    <name type="scientific">Marinobacterium stanieri</name>
    <dbReference type="NCBI Taxonomy" id="49186"/>
    <lineage>
        <taxon>Bacteria</taxon>
        <taxon>Pseudomonadati</taxon>
        <taxon>Pseudomonadota</taxon>
        <taxon>Gammaproteobacteria</taxon>
        <taxon>Oceanospirillales</taxon>
        <taxon>Oceanospirillaceae</taxon>
        <taxon>Marinobacterium</taxon>
    </lineage>
</organism>
<feature type="domain" description="7,8-dihydro-6-hydroxymethylpterin-pyrophosphokinase" evidence="13">
    <location>
        <begin position="87"/>
        <end position="98"/>
    </location>
</feature>
<protein>
    <recommendedName>
        <fullName evidence="4">2-amino-4-hydroxy-6-hydroxymethyldihydropteridine pyrophosphokinase</fullName>
        <ecNumber evidence="3">2.7.6.3</ecNumber>
    </recommendedName>
    <alternativeName>
        <fullName evidence="11">6-hydroxymethyl-7,8-dihydropterin pyrophosphokinase</fullName>
    </alternativeName>
    <alternativeName>
        <fullName evidence="12">7,8-dihydro-6-hydroxymethylpterin-pyrophosphokinase</fullName>
    </alternativeName>
</protein>
<dbReference type="PANTHER" id="PTHR43071:SF1">
    <property type="entry name" value="2-AMINO-4-HYDROXY-6-HYDROXYMETHYLDIHYDROPTERIDINE PYROPHOSPHOKINASE"/>
    <property type="match status" value="1"/>
</dbReference>
<evidence type="ECO:0000256" key="5">
    <source>
        <dbReference type="ARBA" id="ARBA00022679"/>
    </source>
</evidence>
<keyword evidence="5" id="KW-0808">Transferase</keyword>
<keyword evidence="15" id="KW-1185">Reference proteome</keyword>
<comment type="similarity">
    <text evidence="2">Belongs to the HPPK family.</text>
</comment>
<comment type="function">
    <text evidence="10">Catalyzes the transfer of pyrophosphate from adenosine triphosphate (ATP) to 6-hydroxymethyl-7,8-dihydropterin, an enzymatic step in folate biosynthesis pathway.</text>
</comment>
<keyword evidence="8" id="KW-0067">ATP-binding</keyword>
<name>A0A1N6XPP8_9GAMM</name>
<evidence type="ECO:0000259" key="13">
    <source>
        <dbReference type="PROSITE" id="PS00794"/>
    </source>
</evidence>
<dbReference type="PROSITE" id="PS00794">
    <property type="entry name" value="HPPK"/>
    <property type="match status" value="1"/>
</dbReference>
<dbReference type="InterPro" id="IPR000550">
    <property type="entry name" value="Hppk"/>
</dbReference>
<evidence type="ECO:0000256" key="3">
    <source>
        <dbReference type="ARBA" id="ARBA00013253"/>
    </source>
</evidence>
<dbReference type="GO" id="GO:0046656">
    <property type="term" value="P:folic acid biosynthetic process"/>
    <property type="evidence" value="ECO:0007669"/>
    <property type="project" value="UniProtKB-KW"/>
</dbReference>
<evidence type="ECO:0000256" key="8">
    <source>
        <dbReference type="ARBA" id="ARBA00022840"/>
    </source>
</evidence>
<evidence type="ECO:0000313" key="15">
    <source>
        <dbReference type="Proteomes" id="UP000186895"/>
    </source>
</evidence>
<evidence type="ECO:0000256" key="10">
    <source>
        <dbReference type="ARBA" id="ARBA00029409"/>
    </source>
</evidence>
<proteinExistence type="inferred from homology"/>
<dbReference type="InterPro" id="IPR035907">
    <property type="entry name" value="Hppk_sf"/>
</dbReference>
<evidence type="ECO:0000256" key="7">
    <source>
        <dbReference type="ARBA" id="ARBA00022777"/>
    </source>
</evidence>
<dbReference type="SUPFAM" id="SSF55083">
    <property type="entry name" value="6-hydroxymethyl-7,8-dihydropterin pyrophosphokinase, HPPK"/>
    <property type="match status" value="1"/>
</dbReference>
<dbReference type="PANTHER" id="PTHR43071">
    <property type="entry name" value="2-AMINO-4-HYDROXY-6-HYDROXYMETHYLDIHYDROPTERIDINE PYROPHOSPHOKINASE"/>
    <property type="match status" value="1"/>
</dbReference>
<reference evidence="14 15" key="1">
    <citation type="submission" date="2017-01" db="EMBL/GenBank/DDBJ databases">
        <authorList>
            <person name="Mah S.A."/>
            <person name="Swanson W.J."/>
            <person name="Moy G.W."/>
            <person name="Vacquier V.D."/>
        </authorList>
    </citation>
    <scope>NUCLEOTIDE SEQUENCE [LARGE SCALE GENOMIC DNA]</scope>
    <source>
        <strain evidence="14 15">DSM 7027</strain>
    </source>
</reference>
<sequence length="159" mass="17809">MRAYIGLGSNLDTPLRQVQDALKELQQLPQTKLVAQSSVYRSDPVGPAGQPDYINAVAALETELAPEPLLDALQAIEQAHQRVRKIHWGPRTLDLDILLYNNQVIETERLIVPHAWMLERNFVLWPLAEIAPELQLPDGSALQQHLDLCPLGTLEKISL</sequence>
<dbReference type="GO" id="GO:0003848">
    <property type="term" value="F:2-amino-4-hydroxy-6-hydroxymethyldihydropteridine diphosphokinase activity"/>
    <property type="evidence" value="ECO:0007669"/>
    <property type="project" value="UniProtKB-EC"/>
</dbReference>
<dbReference type="GO" id="GO:0016301">
    <property type="term" value="F:kinase activity"/>
    <property type="evidence" value="ECO:0007669"/>
    <property type="project" value="UniProtKB-KW"/>
</dbReference>
<evidence type="ECO:0000256" key="9">
    <source>
        <dbReference type="ARBA" id="ARBA00022909"/>
    </source>
</evidence>
<dbReference type="Proteomes" id="UP000186895">
    <property type="component" value="Unassembled WGS sequence"/>
</dbReference>
<keyword evidence="6" id="KW-0547">Nucleotide-binding</keyword>
<evidence type="ECO:0000256" key="1">
    <source>
        <dbReference type="ARBA" id="ARBA00005051"/>
    </source>
</evidence>
<evidence type="ECO:0000256" key="12">
    <source>
        <dbReference type="ARBA" id="ARBA00033413"/>
    </source>
</evidence>
<evidence type="ECO:0000256" key="6">
    <source>
        <dbReference type="ARBA" id="ARBA00022741"/>
    </source>
</evidence>
<dbReference type="AlphaFoldDB" id="A0A1N6XPP8"/>
<dbReference type="CDD" id="cd00483">
    <property type="entry name" value="HPPK"/>
    <property type="match status" value="1"/>
</dbReference>
<dbReference type="Pfam" id="PF01288">
    <property type="entry name" value="HPPK"/>
    <property type="match status" value="1"/>
</dbReference>
<dbReference type="UniPathway" id="UPA00077">
    <property type="reaction ID" value="UER00155"/>
</dbReference>
<dbReference type="NCBIfam" id="TIGR01498">
    <property type="entry name" value="folK"/>
    <property type="match status" value="1"/>
</dbReference>
<evidence type="ECO:0000256" key="4">
    <source>
        <dbReference type="ARBA" id="ARBA00016218"/>
    </source>
</evidence>
<dbReference type="Gene3D" id="3.30.70.560">
    <property type="entry name" value="7,8-Dihydro-6-hydroxymethylpterin-pyrophosphokinase HPPK"/>
    <property type="match status" value="1"/>
</dbReference>
<dbReference type="GO" id="GO:0046654">
    <property type="term" value="P:tetrahydrofolate biosynthetic process"/>
    <property type="evidence" value="ECO:0007669"/>
    <property type="project" value="UniProtKB-UniPathway"/>
</dbReference>
<accession>A0A1N6XPP8</accession>
<dbReference type="RefSeq" id="WP_076466407.1">
    <property type="nucleotide sequence ID" value="NZ_FTMN01000015.1"/>
</dbReference>
<dbReference type="EC" id="2.7.6.3" evidence="3"/>
<dbReference type="EMBL" id="FTMN01000015">
    <property type="protein sequence ID" value="SIR04257.1"/>
    <property type="molecule type" value="Genomic_DNA"/>
</dbReference>